<comment type="subcellular location">
    <subcellularLocation>
        <location evidence="1">Membrane</location>
        <topology evidence="1">Multi-pass membrane protein</topology>
    </subcellularLocation>
</comment>
<keyword evidence="5 8" id="KW-1133">Transmembrane helix</keyword>
<evidence type="ECO:0000256" key="6">
    <source>
        <dbReference type="ARBA" id="ARBA00023136"/>
    </source>
</evidence>
<evidence type="ECO:0000256" key="4">
    <source>
        <dbReference type="ARBA" id="ARBA00022692"/>
    </source>
</evidence>
<dbReference type="InterPro" id="IPR003663">
    <property type="entry name" value="Sugar/inositol_transpt"/>
</dbReference>
<dbReference type="InterPro" id="IPR036259">
    <property type="entry name" value="MFS_trans_sf"/>
</dbReference>
<protein>
    <submittedName>
        <fullName evidence="10">Putative metabolite transport protein</fullName>
    </submittedName>
</protein>
<dbReference type="InterPro" id="IPR005828">
    <property type="entry name" value="MFS_sugar_transport-like"/>
</dbReference>
<dbReference type="PROSITE" id="PS00217">
    <property type="entry name" value="SUGAR_TRANSPORT_2"/>
    <property type="match status" value="1"/>
</dbReference>
<dbReference type="Gene3D" id="1.20.1250.20">
    <property type="entry name" value="MFS general substrate transporter like domains"/>
    <property type="match status" value="2"/>
</dbReference>
<dbReference type="InterPro" id="IPR020846">
    <property type="entry name" value="MFS_dom"/>
</dbReference>
<dbReference type="GO" id="GO:0015149">
    <property type="term" value="F:hexose transmembrane transporter activity"/>
    <property type="evidence" value="ECO:0007669"/>
    <property type="project" value="TreeGrafter"/>
</dbReference>
<feature type="transmembrane region" description="Helical" evidence="8">
    <location>
        <begin position="404"/>
        <end position="426"/>
    </location>
</feature>
<evidence type="ECO:0000256" key="3">
    <source>
        <dbReference type="ARBA" id="ARBA00022448"/>
    </source>
</evidence>
<feature type="transmembrane region" description="Helical" evidence="8">
    <location>
        <begin position="131"/>
        <end position="152"/>
    </location>
</feature>
<feature type="transmembrane region" description="Helical" evidence="8">
    <location>
        <begin position="368"/>
        <end position="392"/>
    </location>
</feature>
<feature type="transmembrane region" description="Helical" evidence="8">
    <location>
        <begin position="106"/>
        <end position="125"/>
    </location>
</feature>
<dbReference type="InterPro" id="IPR045263">
    <property type="entry name" value="GLUT"/>
</dbReference>
<sequence length="531" mass="56022">MPGKGTTNYLLLSMGIAAIGSMQFGLHLAELNAPQDVITCRKKFVSTIAGVVAVVKSAAAPDGHYLDCIPMDEAAFASISSIFTVGGLIGALASGPLSSRRGRLSAMRMTSVLFILGSVLETIAHSPFLLALGRFVSGVGAGATTVIVPLYISELCPPDSRGFFGFMTQVSINFGILLTQTLGYFLSHGSAWRWILGAGACFAIAHGVGLAIVPETPAWLAAHGRVVQAQDTLQMIRGRDADVREEMRSLGLDRVSTAAAASGADEEERGLLSRRGDEDEDDDDDEHHHHHHHIRNSSDNDDDNDDGSATPPNAIPAKTDPVHLGFLQVVRDPATRPVIVALVGIMFVQQFCGINSVIMYSVSLLSDLLPISSALLSIIVSAANLMTTMACAPLPDRLGRKTCLIISILGQGSSSLVLALSIVFGLKALSALAVLAFVCFFGVGLGPVPFILASELVGQEAIGATQSWCLGANYIATFLVAQFFPIVNKALNAWLGGAGWVYFLFAAAAAVSAVFVSWSFRSLRFQAAAGY</sequence>
<proteinExistence type="inferred from homology"/>
<gene>
    <name evidence="10" type="ORF">ESCO_003417</name>
</gene>
<dbReference type="PANTHER" id="PTHR23503">
    <property type="entry name" value="SOLUTE CARRIER FAMILY 2"/>
    <property type="match status" value="1"/>
</dbReference>
<dbReference type="Pfam" id="PF00083">
    <property type="entry name" value="Sugar_tr"/>
    <property type="match status" value="2"/>
</dbReference>
<evidence type="ECO:0000256" key="7">
    <source>
        <dbReference type="SAM" id="MobiDB-lite"/>
    </source>
</evidence>
<evidence type="ECO:0000313" key="11">
    <source>
        <dbReference type="Proteomes" id="UP000053831"/>
    </source>
</evidence>
<keyword evidence="4 8" id="KW-0812">Transmembrane</keyword>
<comment type="caution">
    <text evidence="10">The sequence shown here is derived from an EMBL/GenBank/DDBJ whole genome shotgun (WGS) entry which is preliminary data.</text>
</comment>
<dbReference type="GO" id="GO:0016020">
    <property type="term" value="C:membrane"/>
    <property type="evidence" value="ECO:0007669"/>
    <property type="project" value="UniProtKB-SubCell"/>
</dbReference>
<dbReference type="PROSITE" id="PS50850">
    <property type="entry name" value="MFS"/>
    <property type="match status" value="1"/>
</dbReference>
<evidence type="ECO:0000256" key="8">
    <source>
        <dbReference type="SAM" id="Phobius"/>
    </source>
</evidence>
<feature type="domain" description="Major facilitator superfamily (MFS) profile" evidence="9">
    <location>
        <begin position="13"/>
        <end position="524"/>
    </location>
</feature>
<feature type="region of interest" description="Disordered" evidence="7">
    <location>
        <begin position="255"/>
        <end position="317"/>
    </location>
</feature>
<feature type="transmembrane region" description="Helical" evidence="8">
    <location>
        <begin position="164"/>
        <end position="186"/>
    </location>
</feature>
<reference evidence="10 11" key="1">
    <citation type="submission" date="2015-07" db="EMBL/GenBank/DDBJ databases">
        <title>The genome of the fungus Escovopsis weberi, a specialized disease agent of ant agriculture.</title>
        <authorList>
            <person name="de Man T.J."/>
            <person name="Stajich J.E."/>
            <person name="Kubicek C.P."/>
            <person name="Chenthamara K."/>
            <person name="Atanasova L."/>
            <person name="Druzhinina I.S."/>
            <person name="Birnbaum S."/>
            <person name="Barribeau S.M."/>
            <person name="Teiling C."/>
            <person name="Suen G."/>
            <person name="Currie C."/>
            <person name="Gerardo N.M."/>
        </authorList>
    </citation>
    <scope>NUCLEOTIDE SEQUENCE [LARGE SCALE GENOMIC DNA]</scope>
</reference>
<keyword evidence="6 8" id="KW-0472">Membrane</keyword>
<evidence type="ECO:0000256" key="2">
    <source>
        <dbReference type="ARBA" id="ARBA00010992"/>
    </source>
</evidence>
<feature type="transmembrane region" description="Helical" evidence="8">
    <location>
        <begin position="468"/>
        <end position="487"/>
    </location>
</feature>
<feature type="transmembrane region" description="Helical" evidence="8">
    <location>
        <begin position="74"/>
        <end position="94"/>
    </location>
</feature>
<keyword evidence="11" id="KW-1185">Reference proteome</keyword>
<feature type="transmembrane region" description="Helical" evidence="8">
    <location>
        <begin position="499"/>
        <end position="520"/>
    </location>
</feature>
<dbReference type="InterPro" id="IPR005829">
    <property type="entry name" value="Sugar_transporter_CS"/>
</dbReference>
<dbReference type="OrthoDB" id="4540492at2759"/>
<keyword evidence="3" id="KW-0813">Transport</keyword>
<feature type="transmembrane region" description="Helical" evidence="8">
    <location>
        <begin position="432"/>
        <end position="456"/>
    </location>
</feature>
<dbReference type="STRING" id="150374.A0A0M8N827"/>
<feature type="transmembrane region" description="Helical" evidence="8">
    <location>
        <begin position="192"/>
        <end position="213"/>
    </location>
</feature>
<evidence type="ECO:0000256" key="1">
    <source>
        <dbReference type="ARBA" id="ARBA00004141"/>
    </source>
</evidence>
<comment type="similarity">
    <text evidence="2">Belongs to the major facilitator superfamily. Sugar transporter (TC 2.A.1.1) family.</text>
</comment>
<dbReference type="PRINTS" id="PR00171">
    <property type="entry name" value="SUGRTRNSPORT"/>
</dbReference>
<dbReference type="EMBL" id="LGSR01000002">
    <property type="protein sequence ID" value="KOS22644.1"/>
    <property type="molecule type" value="Genomic_DNA"/>
</dbReference>
<accession>A0A0M8N827</accession>
<dbReference type="PANTHER" id="PTHR23503:SF8">
    <property type="entry name" value="FACILITATED GLUCOSE TRANSPORTER PROTEIN 1"/>
    <property type="match status" value="1"/>
</dbReference>
<dbReference type="SUPFAM" id="SSF103473">
    <property type="entry name" value="MFS general substrate transporter"/>
    <property type="match status" value="1"/>
</dbReference>
<dbReference type="AlphaFoldDB" id="A0A0M8N827"/>
<dbReference type="Proteomes" id="UP000053831">
    <property type="component" value="Unassembled WGS sequence"/>
</dbReference>
<feature type="transmembrane region" description="Helical" evidence="8">
    <location>
        <begin position="338"/>
        <end position="362"/>
    </location>
</feature>
<evidence type="ECO:0000256" key="5">
    <source>
        <dbReference type="ARBA" id="ARBA00022989"/>
    </source>
</evidence>
<evidence type="ECO:0000259" key="9">
    <source>
        <dbReference type="PROSITE" id="PS50850"/>
    </source>
</evidence>
<evidence type="ECO:0000313" key="10">
    <source>
        <dbReference type="EMBL" id="KOS22644.1"/>
    </source>
</evidence>
<organism evidence="10 11">
    <name type="scientific">Escovopsis weberi</name>
    <dbReference type="NCBI Taxonomy" id="150374"/>
    <lineage>
        <taxon>Eukaryota</taxon>
        <taxon>Fungi</taxon>
        <taxon>Dikarya</taxon>
        <taxon>Ascomycota</taxon>
        <taxon>Pezizomycotina</taxon>
        <taxon>Sordariomycetes</taxon>
        <taxon>Hypocreomycetidae</taxon>
        <taxon>Hypocreales</taxon>
        <taxon>Hypocreaceae</taxon>
        <taxon>Escovopsis</taxon>
    </lineage>
</organism>
<name>A0A0M8N827_ESCWE</name>
<feature type="transmembrane region" description="Helical" evidence="8">
    <location>
        <begin position="7"/>
        <end position="26"/>
    </location>
</feature>